<keyword evidence="1 8" id="KW-0444">Lipid biosynthesis</keyword>
<evidence type="ECO:0000256" key="5">
    <source>
        <dbReference type="ARBA" id="ARBA00022842"/>
    </source>
</evidence>
<dbReference type="SUPFAM" id="SSF56214">
    <property type="entry name" value="4'-phosphopantetheinyl transferase"/>
    <property type="match status" value="1"/>
</dbReference>
<comment type="subcellular location">
    <subcellularLocation>
        <location evidence="8">Cytoplasm</location>
    </subcellularLocation>
</comment>
<name>A0A4R3ML41_9FIRM</name>
<dbReference type="GO" id="GO:0000287">
    <property type="term" value="F:magnesium ion binding"/>
    <property type="evidence" value="ECO:0007669"/>
    <property type="project" value="UniProtKB-UniRule"/>
</dbReference>
<feature type="binding site" evidence="8">
    <location>
        <position position="8"/>
    </location>
    <ligand>
        <name>Mg(2+)</name>
        <dbReference type="ChEBI" id="CHEBI:18420"/>
    </ligand>
</feature>
<proteinExistence type="inferred from homology"/>
<evidence type="ECO:0000313" key="10">
    <source>
        <dbReference type="EMBL" id="TCT15328.1"/>
    </source>
</evidence>
<dbReference type="RefSeq" id="WP_132250928.1">
    <property type="nucleotide sequence ID" value="NZ_SMAL01000003.1"/>
</dbReference>
<dbReference type="GO" id="GO:0006633">
    <property type="term" value="P:fatty acid biosynthetic process"/>
    <property type="evidence" value="ECO:0007669"/>
    <property type="project" value="UniProtKB-UniRule"/>
</dbReference>
<accession>A0A4R3ML41</accession>
<dbReference type="InterPro" id="IPR004568">
    <property type="entry name" value="Ppantetheine-prot_Trfase_dom"/>
</dbReference>
<dbReference type="EC" id="2.7.8.7" evidence="8"/>
<dbReference type="EMBL" id="SMAL01000003">
    <property type="protein sequence ID" value="TCT15328.1"/>
    <property type="molecule type" value="Genomic_DNA"/>
</dbReference>
<evidence type="ECO:0000259" key="9">
    <source>
        <dbReference type="Pfam" id="PF01648"/>
    </source>
</evidence>
<evidence type="ECO:0000256" key="3">
    <source>
        <dbReference type="ARBA" id="ARBA00022723"/>
    </source>
</evidence>
<keyword evidence="11" id="KW-1185">Reference proteome</keyword>
<dbReference type="HAMAP" id="MF_00101">
    <property type="entry name" value="AcpS"/>
    <property type="match status" value="1"/>
</dbReference>
<evidence type="ECO:0000256" key="4">
    <source>
        <dbReference type="ARBA" id="ARBA00022832"/>
    </source>
</evidence>
<keyword evidence="5 8" id="KW-0460">Magnesium</keyword>
<dbReference type="NCBIfam" id="TIGR00516">
    <property type="entry name" value="acpS"/>
    <property type="match status" value="1"/>
</dbReference>
<keyword evidence="7 8" id="KW-0275">Fatty acid biosynthesis</keyword>
<reference evidence="10 11" key="1">
    <citation type="submission" date="2019-03" db="EMBL/GenBank/DDBJ databases">
        <title>Genomic Encyclopedia of Type Strains, Phase IV (KMG-IV): sequencing the most valuable type-strain genomes for metagenomic binning, comparative biology and taxonomic classification.</title>
        <authorList>
            <person name="Goeker M."/>
        </authorList>
    </citation>
    <scope>NUCLEOTIDE SEQUENCE [LARGE SCALE GENOMIC DNA]</scope>
    <source>
        <strain evidence="10 11">DSM 24629</strain>
    </source>
</reference>
<dbReference type="GO" id="GO:0008897">
    <property type="term" value="F:holo-[acyl-carrier-protein] synthase activity"/>
    <property type="evidence" value="ECO:0007669"/>
    <property type="project" value="UniProtKB-UniRule"/>
</dbReference>
<dbReference type="NCBIfam" id="TIGR00556">
    <property type="entry name" value="pantethn_trn"/>
    <property type="match status" value="1"/>
</dbReference>
<comment type="function">
    <text evidence="8">Transfers the 4'-phosphopantetheine moiety from coenzyme A to a Ser of acyl-carrier-protein.</text>
</comment>
<keyword evidence="3 8" id="KW-0479">Metal-binding</keyword>
<evidence type="ECO:0000256" key="1">
    <source>
        <dbReference type="ARBA" id="ARBA00022516"/>
    </source>
</evidence>
<dbReference type="GO" id="GO:0005737">
    <property type="term" value="C:cytoplasm"/>
    <property type="evidence" value="ECO:0007669"/>
    <property type="project" value="UniProtKB-SubCell"/>
</dbReference>
<comment type="catalytic activity">
    <reaction evidence="8">
        <text>apo-[ACP] + CoA = holo-[ACP] + adenosine 3',5'-bisphosphate + H(+)</text>
        <dbReference type="Rhea" id="RHEA:12068"/>
        <dbReference type="Rhea" id="RHEA-COMP:9685"/>
        <dbReference type="Rhea" id="RHEA-COMP:9690"/>
        <dbReference type="ChEBI" id="CHEBI:15378"/>
        <dbReference type="ChEBI" id="CHEBI:29999"/>
        <dbReference type="ChEBI" id="CHEBI:57287"/>
        <dbReference type="ChEBI" id="CHEBI:58343"/>
        <dbReference type="ChEBI" id="CHEBI:64479"/>
        <dbReference type="EC" id="2.7.8.7"/>
    </reaction>
</comment>
<dbReference type="Pfam" id="PF01648">
    <property type="entry name" value="ACPS"/>
    <property type="match status" value="1"/>
</dbReference>
<dbReference type="OrthoDB" id="517356at2"/>
<dbReference type="Gene3D" id="3.90.470.20">
    <property type="entry name" value="4'-phosphopantetheinyl transferase domain"/>
    <property type="match status" value="1"/>
</dbReference>
<comment type="similarity">
    <text evidence="8">Belongs to the P-Pant transferase superfamily. AcpS family.</text>
</comment>
<evidence type="ECO:0000313" key="11">
    <source>
        <dbReference type="Proteomes" id="UP000294902"/>
    </source>
</evidence>
<comment type="cofactor">
    <cofactor evidence="8">
        <name>Mg(2+)</name>
        <dbReference type="ChEBI" id="CHEBI:18420"/>
    </cofactor>
</comment>
<dbReference type="InterPro" id="IPR037143">
    <property type="entry name" value="4-PPantetheinyl_Trfase_dom_sf"/>
</dbReference>
<dbReference type="Proteomes" id="UP000294902">
    <property type="component" value="Unassembled WGS sequence"/>
</dbReference>
<organism evidence="10 11">
    <name type="scientific">Natranaerovirga pectinivora</name>
    <dbReference type="NCBI Taxonomy" id="682400"/>
    <lineage>
        <taxon>Bacteria</taxon>
        <taxon>Bacillati</taxon>
        <taxon>Bacillota</taxon>
        <taxon>Clostridia</taxon>
        <taxon>Lachnospirales</taxon>
        <taxon>Natranaerovirgaceae</taxon>
        <taxon>Natranaerovirga</taxon>
    </lineage>
</organism>
<keyword evidence="4 8" id="KW-0276">Fatty acid metabolism</keyword>
<evidence type="ECO:0000256" key="7">
    <source>
        <dbReference type="ARBA" id="ARBA00023160"/>
    </source>
</evidence>
<evidence type="ECO:0000256" key="8">
    <source>
        <dbReference type="HAMAP-Rule" id="MF_00101"/>
    </source>
</evidence>
<feature type="binding site" evidence="8">
    <location>
        <position position="55"/>
    </location>
    <ligand>
        <name>Mg(2+)</name>
        <dbReference type="ChEBI" id="CHEBI:18420"/>
    </ligand>
</feature>
<dbReference type="InterPro" id="IPR002582">
    <property type="entry name" value="ACPS"/>
</dbReference>
<dbReference type="InterPro" id="IPR008278">
    <property type="entry name" value="4-PPantetheinyl_Trfase_dom"/>
</dbReference>
<evidence type="ECO:0000256" key="2">
    <source>
        <dbReference type="ARBA" id="ARBA00022679"/>
    </source>
</evidence>
<evidence type="ECO:0000256" key="6">
    <source>
        <dbReference type="ARBA" id="ARBA00023098"/>
    </source>
</evidence>
<protein>
    <recommendedName>
        <fullName evidence="8">Holo-[acyl-carrier-protein] synthase</fullName>
        <shortName evidence="8">Holo-ACP synthase</shortName>
        <ecNumber evidence="8">2.7.8.7</ecNumber>
    </recommendedName>
    <alternativeName>
        <fullName evidence="8">4'-phosphopantetheinyl transferase AcpS</fullName>
    </alternativeName>
</protein>
<dbReference type="AlphaFoldDB" id="A0A4R3ML41"/>
<comment type="caution">
    <text evidence="10">The sequence shown here is derived from an EMBL/GenBank/DDBJ whole genome shotgun (WGS) entry which is preliminary data.</text>
</comment>
<sequence>MIKGIGTDIIELSRIEKAIRNKSFVNKYFTEKEINLFIERNWSVTTIASNFAIKEAVSKVLGTGFRAIELVHIEVLRDSLGKPYVLLYSKAKELQKELGIQTLFVSTSHNKESVVAFAIGEGDL</sequence>
<feature type="domain" description="4'-phosphopantetheinyl transferase" evidence="9">
    <location>
        <begin position="4"/>
        <end position="111"/>
    </location>
</feature>
<gene>
    <name evidence="8" type="primary">acpS</name>
    <name evidence="10" type="ORF">EDC18_10332</name>
</gene>
<keyword evidence="2 8" id="KW-0808">Transferase</keyword>
<keyword evidence="8" id="KW-0963">Cytoplasm</keyword>
<keyword evidence="6 8" id="KW-0443">Lipid metabolism</keyword>